<evidence type="ECO:0000256" key="1">
    <source>
        <dbReference type="ARBA" id="ARBA00022553"/>
    </source>
</evidence>
<reference evidence="6 8" key="1">
    <citation type="journal article" date="2010" name="Stand. Genomic Sci.">
        <title>Complete genome sequence of Meiothermus ruber type strain (21).</title>
        <authorList>
            <person name="Tindall B.J."/>
            <person name="Sikorski J."/>
            <person name="Lucas S."/>
            <person name="Goltsman E."/>
            <person name="Copeland A."/>
            <person name="Glavina Del Rio T."/>
            <person name="Nolan M."/>
            <person name="Tice H."/>
            <person name="Cheng J.F."/>
            <person name="Han C."/>
            <person name="Pitluck S."/>
            <person name="Liolios K."/>
            <person name="Ivanova N."/>
            <person name="Mavromatis K."/>
            <person name="Ovchinnikova G."/>
            <person name="Pati A."/>
            <person name="Fahnrich R."/>
            <person name="Goodwin L."/>
            <person name="Chen A."/>
            <person name="Palaniappan K."/>
            <person name="Land M."/>
            <person name="Hauser L."/>
            <person name="Chang Y.J."/>
            <person name="Jeffries C.D."/>
            <person name="Rohde M."/>
            <person name="Goker M."/>
            <person name="Woyke T."/>
            <person name="Bristow J."/>
            <person name="Eisen J.A."/>
            <person name="Markowitz V."/>
            <person name="Hugenholtz P."/>
            <person name="Kyrpides N.C."/>
            <person name="Klenk H.P."/>
            <person name="Lapidus A."/>
        </authorList>
    </citation>
    <scope>NUCLEOTIDE SEQUENCE [LARGE SCALE GENOMIC DNA]</scope>
    <source>
        <strain evidence="8">ATCC 35948 / DSM 1279 / VKM B-1258 / 21</strain>
        <strain evidence="6">DSM 1279</strain>
    </source>
</reference>
<gene>
    <name evidence="6" type="ordered locus">Mrub_1240</name>
    <name evidence="7" type="ORF">K649_05860</name>
</gene>
<evidence type="ECO:0000256" key="4">
    <source>
        <dbReference type="ARBA" id="ARBA00022741"/>
    </source>
</evidence>
<organism evidence="7 9">
    <name type="scientific">Meiothermus ruber (strain ATCC 35948 / DSM 1279 / VKM B-1258 / 21)</name>
    <name type="common">Thermus ruber</name>
    <dbReference type="NCBI Taxonomy" id="504728"/>
    <lineage>
        <taxon>Bacteria</taxon>
        <taxon>Thermotogati</taxon>
        <taxon>Deinococcota</taxon>
        <taxon>Deinococci</taxon>
        <taxon>Thermales</taxon>
        <taxon>Thermaceae</taxon>
        <taxon>Meiothermus</taxon>
    </lineage>
</organism>
<dbReference type="EMBL" id="CP005385">
    <property type="protein sequence ID" value="AGK04472.1"/>
    <property type="molecule type" value="Genomic_DNA"/>
</dbReference>
<evidence type="ECO:0000313" key="6">
    <source>
        <dbReference type="EMBL" id="ADD28002.1"/>
    </source>
</evidence>
<sequence>MSDRELIREVILQILTAIGRIERRAAGISQASDFVSSDAGYDMLDAIGMMLIAIGESCKNLDKITGGELLAQYPDVDWKGVKGMRDVISHHYFDINPEIVFAVCRKQIPVLKRTFEAMLADLGSTTPTNR</sequence>
<keyword evidence="2" id="KW-1277">Toxin-antitoxin system</keyword>
<reference evidence="7 9" key="3">
    <citation type="submission" date="2013-04" db="EMBL/GenBank/DDBJ databases">
        <authorList>
            <person name="Chin J."/>
            <person name="Alexander D.H."/>
            <person name="Marks P."/>
            <person name="Korlach J."/>
            <person name="Clum A."/>
            <person name="Copeland A."/>
        </authorList>
    </citation>
    <scope>NUCLEOTIDE SEQUENCE [LARGE SCALE GENOMIC DNA]</scope>
    <source>
        <strain evidence="9">ATCC 35948 / DSM 1279 / VKM B-1258 / 21</strain>
        <strain evidence="7">DSM 1279</strain>
    </source>
</reference>
<dbReference type="GO" id="GO:0000166">
    <property type="term" value="F:nucleotide binding"/>
    <property type="evidence" value="ECO:0007669"/>
    <property type="project" value="UniProtKB-KW"/>
</dbReference>
<dbReference type="eggNOG" id="COG2361">
    <property type="taxonomic scope" value="Bacteria"/>
</dbReference>
<dbReference type="KEGG" id="mrb:Mrub_1240"/>
<evidence type="ECO:0008006" key="10">
    <source>
        <dbReference type="Google" id="ProtNLM"/>
    </source>
</evidence>
<dbReference type="PANTHER" id="PTHR34139">
    <property type="entry name" value="UPF0331 PROTEIN MJ0127"/>
    <property type="match status" value="1"/>
</dbReference>
<evidence type="ECO:0000313" key="9">
    <source>
        <dbReference type="Proteomes" id="UP000013026"/>
    </source>
</evidence>
<dbReference type="STRING" id="504728.K649_05860"/>
<dbReference type="GO" id="GO:0110001">
    <property type="term" value="C:toxin-antitoxin complex"/>
    <property type="evidence" value="ECO:0007669"/>
    <property type="project" value="InterPro"/>
</dbReference>
<keyword evidence="8" id="KW-1185">Reference proteome</keyword>
<dbReference type="InterPro" id="IPR051813">
    <property type="entry name" value="HepT_RNase_toxin"/>
</dbReference>
<dbReference type="GO" id="GO:0016787">
    <property type="term" value="F:hydrolase activity"/>
    <property type="evidence" value="ECO:0007669"/>
    <property type="project" value="UniProtKB-KW"/>
</dbReference>
<dbReference type="RefSeq" id="WP_013013521.1">
    <property type="nucleotide sequence ID" value="NC_013946.1"/>
</dbReference>
<evidence type="ECO:0000256" key="2">
    <source>
        <dbReference type="ARBA" id="ARBA00022649"/>
    </source>
</evidence>
<accession>D3PRB9</accession>
<dbReference type="EMBL" id="CP001743">
    <property type="protein sequence ID" value="ADD28002.1"/>
    <property type="molecule type" value="Genomic_DNA"/>
</dbReference>
<proteinExistence type="predicted"/>
<evidence type="ECO:0000256" key="5">
    <source>
        <dbReference type="ARBA" id="ARBA00022801"/>
    </source>
</evidence>
<dbReference type="InterPro" id="IPR008201">
    <property type="entry name" value="HepT-like"/>
</dbReference>
<dbReference type="Proteomes" id="UP000013026">
    <property type="component" value="Chromosome"/>
</dbReference>
<dbReference type="GO" id="GO:0004540">
    <property type="term" value="F:RNA nuclease activity"/>
    <property type="evidence" value="ECO:0007669"/>
    <property type="project" value="InterPro"/>
</dbReference>
<name>D3PRB9_MEIRD</name>
<dbReference type="AlphaFoldDB" id="D3PRB9"/>
<dbReference type="KEGG" id="mre:K649_05860"/>
<reference evidence="7" key="2">
    <citation type="submission" date="2013-04" db="EMBL/GenBank/DDBJ databases">
        <title>Non-Hybrid, Finished Microbial Genome Assemblies from Long-Read SMRT Sequencing Data.</title>
        <authorList>
            <person name="Klammer A."/>
            <person name="Drake J."/>
            <person name="Heiner C."/>
            <person name="Clum A."/>
            <person name="Copeland A."/>
            <person name="Huddleston J."/>
            <person name="Eichler E."/>
            <person name="Turner S.W."/>
        </authorList>
    </citation>
    <scope>NUCLEOTIDE SEQUENCE</scope>
    <source>
        <strain evidence="7">DSM 1279</strain>
    </source>
</reference>
<evidence type="ECO:0000256" key="3">
    <source>
        <dbReference type="ARBA" id="ARBA00022722"/>
    </source>
</evidence>
<evidence type="ECO:0000313" key="8">
    <source>
        <dbReference type="Proteomes" id="UP000006655"/>
    </source>
</evidence>
<dbReference type="OrthoDB" id="9810538at2"/>
<keyword evidence="4" id="KW-0547">Nucleotide-binding</keyword>
<keyword evidence="5" id="KW-0378">Hydrolase</keyword>
<evidence type="ECO:0000313" key="7">
    <source>
        <dbReference type="EMBL" id="AGK04472.1"/>
    </source>
</evidence>
<keyword evidence="3" id="KW-0540">Nuclease</keyword>
<protein>
    <recommendedName>
        <fullName evidence="10">DUF86 domain-containing protein</fullName>
    </recommendedName>
</protein>
<dbReference type="Pfam" id="PF01934">
    <property type="entry name" value="HepT-like"/>
    <property type="match status" value="1"/>
</dbReference>
<keyword evidence="1" id="KW-0597">Phosphoprotein</keyword>
<dbReference type="PANTHER" id="PTHR34139:SF1">
    <property type="entry name" value="RNASE MJ1380-RELATED"/>
    <property type="match status" value="1"/>
</dbReference>
<dbReference type="PATRIC" id="fig|504728.9.peg.1208"/>
<dbReference type="Proteomes" id="UP000006655">
    <property type="component" value="Chromosome"/>
</dbReference>